<organism evidence="3 4">
    <name type="scientific">Irregularibacter muris</name>
    <dbReference type="NCBI Taxonomy" id="1796619"/>
    <lineage>
        <taxon>Bacteria</taxon>
        <taxon>Bacillati</taxon>
        <taxon>Bacillota</taxon>
        <taxon>Clostridia</taxon>
        <taxon>Eubacteriales</taxon>
        <taxon>Eubacteriaceae</taxon>
        <taxon>Irregularibacter</taxon>
    </lineage>
</organism>
<dbReference type="Gene3D" id="3.30.110.40">
    <property type="entry name" value="TusA-like domain"/>
    <property type="match status" value="1"/>
</dbReference>
<evidence type="ECO:0000256" key="1">
    <source>
        <dbReference type="ARBA" id="ARBA00008984"/>
    </source>
</evidence>
<reference evidence="3" key="1">
    <citation type="submission" date="2022-07" db="EMBL/GenBank/DDBJ databases">
        <title>Enhanced cultured diversity of the mouse gut microbiota enables custom-made synthetic communities.</title>
        <authorList>
            <person name="Afrizal A."/>
        </authorList>
    </citation>
    <scope>NUCLEOTIDE SEQUENCE</scope>
    <source>
        <strain evidence="3">DSM 28593</strain>
    </source>
</reference>
<proteinExistence type="inferred from homology"/>
<dbReference type="Proteomes" id="UP001205748">
    <property type="component" value="Unassembled WGS sequence"/>
</dbReference>
<dbReference type="SUPFAM" id="SSF64307">
    <property type="entry name" value="SirA-like"/>
    <property type="match status" value="1"/>
</dbReference>
<comment type="similarity">
    <text evidence="1">Belongs to the sulfur carrier protein TusA family.</text>
</comment>
<comment type="caution">
    <text evidence="3">The sequence shown here is derived from an EMBL/GenBank/DDBJ whole genome shotgun (WGS) entry which is preliminary data.</text>
</comment>
<dbReference type="PANTHER" id="PTHR33279:SF6">
    <property type="entry name" value="SULFUR CARRIER PROTEIN YEDF-RELATED"/>
    <property type="match status" value="1"/>
</dbReference>
<evidence type="ECO:0000313" key="3">
    <source>
        <dbReference type="EMBL" id="MCR1898933.1"/>
    </source>
</evidence>
<dbReference type="AlphaFoldDB" id="A0AAE3HH05"/>
<evidence type="ECO:0000313" key="4">
    <source>
        <dbReference type="Proteomes" id="UP001205748"/>
    </source>
</evidence>
<dbReference type="PROSITE" id="PS01148">
    <property type="entry name" value="UPF0033"/>
    <property type="match status" value="1"/>
</dbReference>
<keyword evidence="4" id="KW-1185">Reference proteome</keyword>
<dbReference type="InterPro" id="IPR001455">
    <property type="entry name" value="TusA-like"/>
</dbReference>
<dbReference type="Pfam" id="PF01206">
    <property type="entry name" value="TusA"/>
    <property type="match status" value="1"/>
</dbReference>
<dbReference type="InterPro" id="IPR036868">
    <property type="entry name" value="TusA-like_sf"/>
</dbReference>
<evidence type="ECO:0000259" key="2">
    <source>
        <dbReference type="PROSITE" id="PS01148"/>
    </source>
</evidence>
<name>A0AAE3HH05_9FIRM</name>
<dbReference type="CDD" id="cd00291">
    <property type="entry name" value="SirA_YedF_YeeD"/>
    <property type="match status" value="1"/>
</dbReference>
<gene>
    <name evidence="3" type="ORF">NSA47_08045</name>
</gene>
<dbReference type="RefSeq" id="WP_257530768.1">
    <property type="nucleotide sequence ID" value="NZ_JANKAS010000006.1"/>
</dbReference>
<protein>
    <submittedName>
        <fullName evidence="3">Sulfurtransferase TusA family protein</fullName>
    </submittedName>
</protein>
<accession>A0AAE3HH05</accession>
<sequence length="71" mass="8204">MKKIDCLGDMCPIPILKARKELKSMNVGDIVKVVSDHSCVLEEMQSNFRKHKITSEEVINGVWEIFIEKRD</sequence>
<dbReference type="EMBL" id="JANKAS010000006">
    <property type="protein sequence ID" value="MCR1898933.1"/>
    <property type="molecule type" value="Genomic_DNA"/>
</dbReference>
<dbReference type="PANTHER" id="PTHR33279">
    <property type="entry name" value="SULFUR CARRIER PROTEIN YEDF-RELATED"/>
    <property type="match status" value="1"/>
</dbReference>
<feature type="domain" description="UPF0033" evidence="2">
    <location>
        <begin position="4"/>
        <end position="28"/>
    </location>
</feature>